<evidence type="ECO:0000256" key="4">
    <source>
        <dbReference type="ARBA" id="ARBA00022801"/>
    </source>
</evidence>
<keyword evidence="1 5" id="KW-0963">Cytoplasm</keyword>
<evidence type="ECO:0000256" key="2">
    <source>
        <dbReference type="ARBA" id="ARBA00022517"/>
    </source>
</evidence>
<comment type="caution">
    <text evidence="7">The sequence shown here is derived from an EMBL/GenBank/DDBJ whole genome shotgun (WGS) entry which is preliminary data.</text>
</comment>
<dbReference type="InterPro" id="IPR006641">
    <property type="entry name" value="YqgF/RNaseH-like_dom"/>
</dbReference>
<gene>
    <name evidence="7" type="primary">ruvX</name>
    <name evidence="7" type="ORF">LJD61_09525</name>
</gene>
<name>A0ABT1NEW4_9FIRM</name>
<dbReference type="Gene3D" id="3.30.420.140">
    <property type="entry name" value="YqgF/RNase H-like domain"/>
    <property type="match status" value="1"/>
</dbReference>
<accession>A0ABT1NEW4</accession>
<dbReference type="SMART" id="SM00732">
    <property type="entry name" value="YqgFc"/>
    <property type="match status" value="1"/>
</dbReference>
<dbReference type="RefSeq" id="WP_255227303.1">
    <property type="nucleotide sequence ID" value="NZ_JAJEKE010000007.1"/>
</dbReference>
<organism evidence="7 8">
    <name type="scientific">Lutispora saccharofermentans</name>
    <dbReference type="NCBI Taxonomy" id="3024236"/>
    <lineage>
        <taxon>Bacteria</taxon>
        <taxon>Bacillati</taxon>
        <taxon>Bacillota</taxon>
        <taxon>Clostridia</taxon>
        <taxon>Lutisporales</taxon>
        <taxon>Lutisporaceae</taxon>
        <taxon>Lutispora</taxon>
    </lineage>
</organism>
<protein>
    <recommendedName>
        <fullName evidence="5">Putative pre-16S rRNA nuclease</fullName>
        <ecNumber evidence="5">3.1.-.-</ecNumber>
    </recommendedName>
</protein>
<dbReference type="HAMAP" id="MF_00651">
    <property type="entry name" value="Nuclease_YqgF"/>
    <property type="match status" value="1"/>
</dbReference>
<keyword evidence="2 5" id="KW-0690">Ribosome biogenesis</keyword>
<reference evidence="7 8" key="1">
    <citation type="submission" date="2021-10" db="EMBL/GenBank/DDBJ databases">
        <title>Lutispora strain m25 sp. nov., a thermophilic, non-spore-forming bacterium isolated from a lab-scale methanogenic bioreactor digesting anaerobic sludge.</title>
        <authorList>
            <person name="El Houari A."/>
            <person name="Mcdonald J."/>
        </authorList>
    </citation>
    <scope>NUCLEOTIDE SEQUENCE [LARGE SCALE GENOMIC DNA]</scope>
    <source>
        <strain evidence="8">m25</strain>
    </source>
</reference>
<evidence type="ECO:0000256" key="3">
    <source>
        <dbReference type="ARBA" id="ARBA00022722"/>
    </source>
</evidence>
<dbReference type="PANTHER" id="PTHR33317">
    <property type="entry name" value="POLYNUCLEOTIDYL TRANSFERASE, RIBONUCLEASE H-LIKE SUPERFAMILY PROTEIN"/>
    <property type="match status" value="1"/>
</dbReference>
<keyword evidence="3 5" id="KW-0540">Nuclease</keyword>
<dbReference type="PANTHER" id="PTHR33317:SF4">
    <property type="entry name" value="POLYNUCLEOTIDYL TRANSFERASE, RIBONUCLEASE H-LIKE SUPERFAMILY PROTEIN"/>
    <property type="match status" value="1"/>
</dbReference>
<comment type="subcellular location">
    <subcellularLocation>
        <location evidence="5">Cytoplasm</location>
    </subcellularLocation>
</comment>
<evidence type="ECO:0000256" key="5">
    <source>
        <dbReference type="HAMAP-Rule" id="MF_00651"/>
    </source>
</evidence>
<dbReference type="InterPro" id="IPR037027">
    <property type="entry name" value="YqgF/RNaseH-like_dom_sf"/>
</dbReference>
<dbReference type="SUPFAM" id="SSF53098">
    <property type="entry name" value="Ribonuclease H-like"/>
    <property type="match status" value="1"/>
</dbReference>
<evidence type="ECO:0000259" key="6">
    <source>
        <dbReference type="SMART" id="SM00732"/>
    </source>
</evidence>
<feature type="domain" description="YqgF/RNase H-like" evidence="6">
    <location>
        <begin position="1"/>
        <end position="102"/>
    </location>
</feature>
<sequence length="139" mass="15671">MRLMGLDVGDATIGVAVSDELGWIAHGICTIRRKSLNEDMKQLKDIIEEKDIDKIIIGLPKNMNNTIGERGRKSIEFGEIIKDFFPGIEIILWDERLTTAAAQRTLLEADVSRKNRKKVIDKIAAIFILQGYMDAQKNS</sequence>
<dbReference type="NCBIfam" id="TIGR00250">
    <property type="entry name" value="RNAse_H_YqgF"/>
    <property type="match status" value="1"/>
</dbReference>
<dbReference type="EMBL" id="JAJEKE010000007">
    <property type="protein sequence ID" value="MCQ1529784.1"/>
    <property type="molecule type" value="Genomic_DNA"/>
</dbReference>
<keyword evidence="4 5" id="KW-0378">Hydrolase</keyword>
<evidence type="ECO:0000313" key="8">
    <source>
        <dbReference type="Proteomes" id="UP001651880"/>
    </source>
</evidence>
<evidence type="ECO:0000313" key="7">
    <source>
        <dbReference type="EMBL" id="MCQ1529784.1"/>
    </source>
</evidence>
<comment type="similarity">
    <text evidence="5">Belongs to the YqgF HJR family.</text>
</comment>
<dbReference type="InterPro" id="IPR005227">
    <property type="entry name" value="YqgF"/>
</dbReference>
<dbReference type="Proteomes" id="UP001651880">
    <property type="component" value="Unassembled WGS sequence"/>
</dbReference>
<proteinExistence type="inferred from homology"/>
<keyword evidence="8" id="KW-1185">Reference proteome</keyword>
<comment type="function">
    <text evidence="5">Could be a nuclease involved in processing of the 5'-end of pre-16S rRNA.</text>
</comment>
<dbReference type="Pfam" id="PF03652">
    <property type="entry name" value="RuvX"/>
    <property type="match status" value="1"/>
</dbReference>
<dbReference type="InterPro" id="IPR012337">
    <property type="entry name" value="RNaseH-like_sf"/>
</dbReference>
<dbReference type="EC" id="3.1.-.-" evidence="5"/>
<dbReference type="GO" id="GO:0008821">
    <property type="term" value="F:crossover junction DNA endonuclease activity"/>
    <property type="evidence" value="ECO:0007669"/>
    <property type="project" value="UniProtKB-EC"/>
</dbReference>
<evidence type="ECO:0000256" key="1">
    <source>
        <dbReference type="ARBA" id="ARBA00022490"/>
    </source>
</evidence>
<dbReference type="CDD" id="cd16964">
    <property type="entry name" value="YqgF"/>
    <property type="match status" value="1"/>
</dbReference>